<dbReference type="AlphaFoldDB" id="A0A1X7VP03"/>
<organism evidence="9">
    <name type="scientific">Amphimedon queenslandica</name>
    <name type="common">Sponge</name>
    <dbReference type="NCBI Taxonomy" id="400682"/>
    <lineage>
        <taxon>Eukaryota</taxon>
        <taxon>Metazoa</taxon>
        <taxon>Porifera</taxon>
        <taxon>Demospongiae</taxon>
        <taxon>Heteroscleromorpha</taxon>
        <taxon>Haplosclerida</taxon>
        <taxon>Niphatidae</taxon>
        <taxon>Amphimedon</taxon>
    </lineage>
</organism>
<evidence type="ECO:0000259" key="7">
    <source>
        <dbReference type="Pfam" id="PF05916"/>
    </source>
</evidence>
<feature type="domain" description="GINS subunit" evidence="7">
    <location>
        <begin position="72"/>
        <end position="132"/>
    </location>
</feature>
<dbReference type="InterPro" id="IPR008591">
    <property type="entry name" value="GINS_Sld5"/>
</dbReference>
<gene>
    <name evidence="9" type="primary">105316424</name>
</gene>
<dbReference type="EnsemblMetazoa" id="Aqu2.1.41614_001">
    <property type="protein sequence ID" value="Aqu2.1.41614_001"/>
    <property type="gene ID" value="Aqu2.1.41614"/>
</dbReference>
<dbReference type="InterPro" id="IPR036224">
    <property type="entry name" value="GINS_bundle-like_dom_sf"/>
</dbReference>
<sequence>MAESLEDTMDSDFEYRRMTIKEVVEKIEEAWQNEKLSPELLPAKPDLLECLVEHIKSLDESLSELSAADLVCSILKQELDRIKYVVCNYLKTRLQKIERYVWYYCDHPSHLSQEETKYAKEFASNLDTHLKEVVLQHLPTNFQDINKRKATLKPDTTRYVFMRALERKSNITIKVSGYSVTLDVEEGSQVVLPYESVSELVREGSAKLL</sequence>
<dbReference type="InterPro" id="IPR038749">
    <property type="entry name" value="Sld5_GINS_A"/>
</dbReference>
<comment type="similarity">
    <text evidence="2 6">Belongs to the GINS4/SLD5 family.</text>
</comment>
<dbReference type="STRING" id="400682.A0A1X7VP03"/>
<accession>A0A1X7VP03</accession>
<evidence type="ECO:0000256" key="6">
    <source>
        <dbReference type="PIRNR" id="PIRNR007764"/>
    </source>
</evidence>
<dbReference type="KEGG" id="aqu:105316424"/>
<dbReference type="InterPro" id="IPR031633">
    <property type="entry name" value="SLD5_C"/>
</dbReference>
<proteinExistence type="inferred from homology"/>
<dbReference type="PIRSF" id="PIRSF007764">
    <property type="entry name" value="Sld5"/>
    <property type="match status" value="1"/>
</dbReference>
<dbReference type="CDD" id="cd21692">
    <property type="entry name" value="GINS_B_Sld5"/>
    <property type="match status" value="1"/>
</dbReference>
<evidence type="ECO:0000259" key="8">
    <source>
        <dbReference type="Pfam" id="PF16922"/>
    </source>
</evidence>
<keyword evidence="5 6" id="KW-0539">Nucleus</keyword>
<dbReference type="SUPFAM" id="SSF160059">
    <property type="entry name" value="PriA/YqbF domain"/>
    <property type="match status" value="1"/>
</dbReference>
<dbReference type="InParanoid" id="A0A1X7VP03"/>
<evidence type="ECO:0000313" key="9">
    <source>
        <dbReference type="EnsemblMetazoa" id="Aqu2.1.41614_001"/>
    </source>
</evidence>
<keyword evidence="10" id="KW-1185">Reference proteome</keyword>
<dbReference type="Pfam" id="PF05916">
    <property type="entry name" value="Sld5"/>
    <property type="match status" value="1"/>
</dbReference>
<dbReference type="SUPFAM" id="SSF158573">
    <property type="entry name" value="GINS helical bundle-like"/>
    <property type="match status" value="1"/>
</dbReference>
<reference evidence="9" key="2">
    <citation type="submission" date="2017-05" db="UniProtKB">
        <authorList>
            <consortium name="EnsemblMetazoa"/>
        </authorList>
    </citation>
    <scope>IDENTIFICATION</scope>
</reference>
<dbReference type="GO" id="GO:0006261">
    <property type="term" value="P:DNA-templated DNA replication"/>
    <property type="evidence" value="ECO:0007669"/>
    <property type="project" value="InterPro"/>
</dbReference>
<dbReference type="Gene3D" id="3.40.5.60">
    <property type="match status" value="1"/>
</dbReference>
<dbReference type="eggNOG" id="KOG3176">
    <property type="taxonomic scope" value="Eukaryota"/>
</dbReference>
<comment type="function">
    <text evidence="6">The GINS complex plays an essential role in the initiation of DNA replication.</text>
</comment>
<dbReference type="PANTHER" id="PTHR21206">
    <property type="entry name" value="SLD5 PROTEIN"/>
    <property type="match status" value="1"/>
</dbReference>
<feature type="domain" description="DNA replication complex GINS protein SLD5 C-terminal" evidence="8">
    <location>
        <begin position="154"/>
        <end position="209"/>
    </location>
</feature>
<evidence type="ECO:0000256" key="2">
    <source>
        <dbReference type="ARBA" id="ARBA00008187"/>
    </source>
</evidence>
<dbReference type="GO" id="GO:0000811">
    <property type="term" value="C:GINS complex"/>
    <property type="evidence" value="ECO:0007669"/>
    <property type="project" value="UniProtKB-UniRule"/>
</dbReference>
<dbReference type="InterPro" id="IPR021151">
    <property type="entry name" value="GINS_A"/>
</dbReference>
<dbReference type="EnsemblMetazoa" id="XM_011411291.2">
    <property type="protein sequence ID" value="XP_011409593.1"/>
    <property type="gene ID" value="LOC105316424"/>
</dbReference>
<dbReference type="Proteomes" id="UP000007879">
    <property type="component" value="Unassembled WGS sequence"/>
</dbReference>
<dbReference type="CDD" id="cd11711">
    <property type="entry name" value="GINS_A_Sld5"/>
    <property type="match status" value="1"/>
</dbReference>
<dbReference type="OrthoDB" id="338231at2759"/>
<dbReference type="GO" id="GO:0000727">
    <property type="term" value="P:double-strand break repair via break-induced replication"/>
    <property type="evidence" value="ECO:0007669"/>
    <property type="project" value="TreeGrafter"/>
</dbReference>
<dbReference type="PANTHER" id="PTHR21206:SF0">
    <property type="entry name" value="DNA REPLICATION COMPLEX GINS PROTEIN SLD5"/>
    <property type="match status" value="1"/>
</dbReference>
<dbReference type="Pfam" id="PF16922">
    <property type="entry name" value="SLD5_C"/>
    <property type="match status" value="1"/>
</dbReference>
<evidence type="ECO:0000256" key="5">
    <source>
        <dbReference type="ARBA" id="ARBA00023242"/>
    </source>
</evidence>
<protein>
    <recommendedName>
        <fullName evidence="3 6">DNA replication complex GINS protein SLD5</fullName>
    </recommendedName>
</protein>
<name>A0A1X7VP03_AMPQE</name>
<evidence type="ECO:0000313" key="10">
    <source>
        <dbReference type="Proteomes" id="UP000007879"/>
    </source>
</evidence>
<comment type="subcellular location">
    <subcellularLocation>
        <location evidence="1 6">Nucleus</location>
    </subcellularLocation>
</comment>
<evidence type="ECO:0000256" key="4">
    <source>
        <dbReference type="ARBA" id="ARBA00022705"/>
    </source>
</evidence>
<evidence type="ECO:0000256" key="3">
    <source>
        <dbReference type="ARBA" id="ARBA00014804"/>
    </source>
</evidence>
<keyword evidence="4 6" id="KW-0235">DNA replication</keyword>
<reference evidence="10" key="1">
    <citation type="journal article" date="2010" name="Nature">
        <title>The Amphimedon queenslandica genome and the evolution of animal complexity.</title>
        <authorList>
            <person name="Srivastava M."/>
            <person name="Simakov O."/>
            <person name="Chapman J."/>
            <person name="Fahey B."/>
            <person name="Gauthier M.E."/>
            <person name="Mitros T."/>
            <person name="Richards G.S."/>
            <person name="Conaco C."/>
            <person name="Dacre M."/>
            <person name="Hellsten U."/>
            <person name="Larroux C."/>
            <person name="Putnam N.H."/>
            <person name="Stanke M."/>
            <person name="Adamska M."/>
            <person name="Darling A."/>
            <person name="Degnan S.M."/>
            <person name="Oakley T.H."/>
            <person name="Plachetzki D.C."/>
            <person name="Zhai Y."/>
            <person name="Adamski M."/>
            <person name="Calcino A."/>
            <person name="Cummins S.F."/>
            <person name="Goodstein D.M."/>
            <person name="Harris C."/>
            <person name="Jackson D.J."/>
            <person name="Leys S.P."/>
            <person name="Shu S."/>
            <person name="Woodcroft B.J."/>
            <person name="Vervoort M."/>
            <person name="Kosik K.S."/>
            <person name="Manning G."/>
            <person name="Degnan B.M."/>
            <person name="Rokhsar D.S."/>
        </authorList>
    </citation>
    <scope>NUCLEOTIDE SEQUENCE [LARGE SCALE GENOMIC DNA]</scope>
</reference>
<evidence type="ECO:0000256" key="1">
    <source>
        <dbReference type="ARBA" id="ARBA00004123"/>
    </source>
</evidence>
<dbReference type="Gene3D" id="1.20.58.1030">
    <property type="match status" value="1"/>
</dbReference>